<proteinExistence type="predicted"/>
<dbReference type="AlphaFoldDB" id="A0A0E0DVM0"/>
<keyword evidence="3" id="KW-1185">Reference proteome</keyword>
<dbReference type="EnsemblPlants" id="OMERI06G00460.1">
    <property type="protein sequence ID" value="OMERI06G00460.1"/>
    <property type="gene ID" value="OMERI06G00460"/>
</dbReference>
<evidence type="ECO:0000313" key="2">
    <source>
        <dbReference type="EnsemblPlants" id="OMERI06G00460.1"/>
    </source>
</evidence>
<dbReference type="Proteomes" id="UP000008021">
    <property type="component" value="Chromosome 6"/>
</dbReference>
<evidence type="ECO:0000256" key="1">
    <source>
        <dbReference type="SAM" id="MobiDB-lite"/>
    </source>
</evidence>
<reference evidence="2" key="2">
    <citation type="submission" date="2018-05" db="EMBL/GenBank/DDBJ databases">
        <title>OmerRS3 (Oryza meridionalis Reference Sequence Version 3).</title>
        <authorList>
            <person name="Zhang J."/>
            <person name="Kudrna D."/>
            <person name="Lee S."/>
            <person name="Talag J."/>
            <person name="Welchert J."/>
            <person name="Wing R.A."/>
        </authorList>
    </citation>
    <scope>NUCLEOTIDE SEQUENCE [LARGE SCALE GENOMIC DNA]</scope>
    <source>
        <strain evidence="2">cv. OR44</strain>
    </source>
</reference>
<dbReference type="HOGENOM" id="CLU_1828395_0_0_1"/>
<dbReference type="Gramene" id="OMERI06G00460.1">
    <property type="protein sequence ID" value="OMERI06G00460.1"/>
    <property type="gene ID" value="OMERI06G00460"/>
</dbReference>
<feature type="region of interest" description="Disordered" evidence="1">
    <location>
        <begin position="35"/>
        <end position="56"/>
    </location>
</feature>
<name>A0A0E0DVM0_9ORYZ</name>
<feature type="compositionally biased region" description="Polar residues" evidence="1">
    <location>
        <begin position="44"/>
        <end position="56"/>
    </location>
</feature>
<evidence type="ECO:0000313" key="3">
    <source>
        <dbReference type="Proteomes" id="UP000008021"/>
    </source>
</evidence>
<accession>A0A0E0DVM0</accession>
<organism evidence="2">
    <name type="scientific">Oryza meridionalis</name>
    <dbReference type="NCBI Taxonomy" id="40149"/>
    <lineage>
        <taxon>Eukaryota</taxon>
        <taxon>Viridiplantae</taxon>
        <taxon>Streptophyta</taxon>
        <taxon>Embryophyta</taxon>
        <taxon>Tracheophyta</taxon>
        <taxon>Spermatophyta</taxon>
        <taxon>Magnoliopsida</taxon>
        <taxon>Liliopsida</taxon>
        <taxon>Poales</taxon>
        <taxon>Poaceae</taxon>
        <taxon>BOP clade</taxon>
        <taxon>Oryzoideae</taxon>
        <taxon>Oryzeae</taxon>
        <taxon>Oryzinae</taxon>
        <taxon>Oryza</taxon>
    </lineage>
</organism>
<sequence>MSTKLKLMPLPGYRRWQLCIDQVKRGKRMRGASTAACDAGDGVGSSSTGLQGPIGCTTSKVEQEDMKDTVASRPRLDLRHPRCRVLTLTTDATGSQAPLRTATATTIEAEAATATSSHGGEVSPRWAASPQVSIHFFIENN</sequence>
<protein>
    <submittedName>
        <fullName evidence="2">Uncharacterized protein</fullName>
    </submittedName>
</protein>
<reference evidence="2" key="1">
    <citation type="submission" date="2015-04" db="UniProtKB">
        <authorList>
            <consortium name="EnsemblPlants"/>
        </authorList>
    </citation>
    <scope>IDENTIFICATION</scope>
</reference>